<keyword evidence="1" id="KW-0472">Membrane</keyword>
<proteinExistence type="predicted"/>
<feature type="domain" description="LiaF transmembrane" evidence="2">
    <location>
        <begin position="20"/>
        <end position="120"/>
    </location>
</feature>
<feature type="transmembrane region" description="Helical" evidence="1">
    <location>
        <begin position="98"/>
        <end position="116"/>
    </location>
</feature>
<keyword evidence="1" id="KW-1133">Transmembrane helix</keyword>
<keyword evidence="1" id="KW-0812">Transmembrane</keyword>
<evidence type="ECO:0000313" key="3">
    <source>
        <dbReference type="EMBL" id="KPL73580.1"/>
    </source>
</evidence>
<evidence type="ECO:0000313" key="4">
    <source>
        <dbReference type="Proteomes" id="UP000050417"/>
    </source>
</evidence>
<evidence type="ECO:0000259" key="2">
    <source>
        <dbReference type="Pfam" id="PF22570"/>
    </source>
</evidence>
<dbReference type="AlphaFoldDB" id="A0A0P6X2G4"/>
<comment type="caution">
    <text evidence="3">The sequence shown here is derived from an EMBL/GenBank/DDBJ whole genome shotgun (WGS) entry which is preliminary data.</text>
</comment>
<dbReference type="RefSeq" id="WP_075063781.1">
    <property type="nucleotide sequence ID" value="NZ_LGCL01000035.1"/>
</dbReference>
<feature type="transmembrane region" description="Helical" evidence="1">
    <location>
        <begin position="47"/>
        <end position="65"/>
    </location>
</feature>
<dbReference type="InterPro" id="IPR054331">
    <property type="entry name" value="LiaF_TM"/>
</dbReference>
<dbReference type="Pfam" id="PF22570">
    <property type="entry name" value="LiaF-TM"/>
    <property type="match status" value="1"/>
</dbReference>
<accession>A0A0P6X2G4</accession>
<dbReference type="STRING" id="1134406.ADN00_14670"/>
<organism evidence="3 4">
    <name type="scientific">Ornatilinea apprima</name>
    <dbReference type="NCBI Taxonomy" id="1134406"/>
    <lineage>
        <taxon>Bacteria</taxon>
        <taxon>Bacillati</taxon>
        <taxon>Chloroflexota</taxon>
        <taxon>Anaerolineae</taxon>
        <taxon>Anaerolineales</taxon>
        <taxon>Anaerolineaceae</taxon>
        <taxon>Ornatilinea</taxon>
    </lineage>
</organism>
<feature type="transmembrane region" description="Helical" evidence="1">
    <location>
        <begin position="20"/>
        <end position="40"/>
    </location>
</feature>
<dbReference type="EMBL" id="LGCL01000035">
    <property type="protein sequence ID" value="KPL73580.1"/>
    <property type="molecule type" value="Genomic_DNA"/>
</dbReference>
<name>A0A0P6X2G4_9CHLR</name>
<reference evidence="3 4" key="1">
    <citation type="submission" date="2015-07" db="EMBL/GenBank/DDBJ databases">
        <title>Genome sequence of Ornatilinea apprima DSM 23815.</title>
        <authorList>
            <person name="Hemp J."/>
            <person name="Ward L.M."/>
            <person name="Pace L.A."/>
            <person name="Fischer W.W."/>
        </authorList>
    </citation>
    <scope>NUCLEOTIDE SEQUENCE [LARGE SCALE GENOMIC DNA]</scope>
    <source>
        <strain evidence="3 4">P3M-1</strain>
    </source>
</reference>
<sequence length="363" mass="39216">MSNTSFESKPEHRSKRPSLFGPLLLIGLGVVLLLNTLNIVEGATWQTLLNLWPLLLIAAGLDGLWRGEGFVGSMVVMGLGAIFMLANLNILAVSPWSFIIRFWPLIIIGFGLDLIIGQRSSISALISVLIGLAIVGGMVALAFFGPVSLASSQAMQNYTFEQPLEGATSARLIIDSVGGNIFLSPGAQNQTLIEGDLALNPRENAYPHYTVQAGRGIFNLDTRNVVSVTSRFDEANWKLRVNQQVPLEIETKHSVGNQTIDLRVLNVEKIDLENVLGNALVYLPEDSVMEGSASSVIGDLSVVVPEGVDARLEVETGITSVSFPPSFIREGDFIYSSESARANPDIDLRLEQTIGSIRISLAD</sequence>
<dbReference type="Proteomes" id="UP000050417">
    <property type="component" value="Unassembled WGS sequence"/>
</dbReference>
<feature type="transmembrane region" description="Helical" evidence="1">
    <location>
        <begin position="71"/>
        <end position="91"/>
    </location>
</feature>
<evidence type="ECO:0000256" key="1">
    <source>
        <dbReference type="SAM" id="Phobius"/>
    </source>
</evidence>
<gene>
    <name evidence="3" type="ORF">ADN00_14670</name>
</gene>
<feature type="transmembrane region" description="Helical" evidence="1">
    <location>
        <begin position="122"/>
        <end position="145"/>
    </location>
</feature>
<protein>
    <recommendedName>
        <fullName evidence="2">LiaF transmembrane domain-containing protein</fullName>
    </recommendedName>
</protein>
<keyword evidence="4" id="KW-1185">Reference proteome</keyword>